<dbReference type="Proteomes" id="UP000799118">
    <property type="component" value="Unassembled WGS sequence"/>
</dbReference>
<keyword evidence="3" id="KW-1185">Reference proteome</keyword>
<sequence>AQASELQHGANVGLSLRNLAHTRVDIFGAEVDEERRKREEEEEQEKWKEREKVVWDGHTASKANTLDKFSKNINFDKQIAATHRSKGLGPYVPMPSALESVPQLFPVHLHPFPHLKLHCLHLRRHLLTQHT</sequence>
<proteinExistence type="predicted"/>
<evidence type="ECO:0000313" key="2">
    <source>
        <dbReference type="EMBL" id="KAE9386995.1"/>
    </source>
</evidence>
<dbReference type="EMBL" id="ML769831">
    <property type="protein sequence ID" value="KAE9386995.1"/>
    <property type="molecule type" value="Genomic_DNA"/>
</dbReference>
<evidence type="ECO:0000256" key="1">
    <source>
        <dbReference type="SAM" id="Coils"/>
    </source>
</evidence>
<protein>
    <submittedName>
        <fullName evidence="2">Uncharacterized protein</fullName>
    </submittedName>
</protein>
<gene>
    <name evidence="2" type="ORF">BT96DRAFT_1081688</name>
</gene>
<feature type="non-terminal residue" evidence="2">
    <location>
        <position position="1"/>
    </location>
</feature>
<dbReference type="OrthoDB" id="447637at2759"/>
<name>A0A6A4GP37_9AGAR</name>
<organism evidence="2 3">
    <name type="scientific">Gymnopus androsaceus JB14</name>
    <dbReference type="NCBI Taxonomy" id="1447944"/>
    <lineage>
        <taxon>Eukaryota</taxon>
        <taxon>Fungi</taxon>
        <taxon>Dikarya</taxon>
        <taxon>Basidiomycota</taxon>
        <taxon>Agaricomycotina</taxon>
        <taxon>Agaricomycetes</taxon>
        <taxon>Agaricomycetidae</taxon>
        <taxon>Agaricales</taxon>
        <taxon>Marasmiineae</taxon>
        <taxon>Omphalotaceae</taxon>
        <taxon>Gymnopus</taxon>
    </lineage>
</organism>
<feature type="coiled-coil region" evidence="1">
    <location>
        <begin position="24"/>
        <end position="51"/>
    </location>
</feature>
<dbReference type="AlphaFoldDB" id="A0A6A4GP37"/>
<keyword evidence="1" id="KW-0175">Coiled coil</keyword>
<evidence type="ECO:0000313" key="3">
    <source>
        <dbReference type="Proteomes" id="UP000799118"/>
    </source>
</evidence>
<reference evidence="2" key="1">
    <citation type="journal article" date="2019" name="Environ. Microbiol.">
        <title>Fungal ecological strategies reflected in gene transcription - a case study of two litter decomposers.</title>
        <authorList>
            <person name="Barbi F."/>
            <person name="Kohler A."/>
            <person name="Barry K."/>
            <person name="Baskaran P."/>
            <person name="Daum C."/>
            <person name="Fauchery L."/>
            <person name="Ihrmark K."/>
            <person name="Kuo A."/>
            <person name="LaButti K."/>
            <person name="Lipzen A."/>
            <person name="Morin E."/>
            <person name="Grigoriev I.V."/>
            <person name="Henrissat B."/>
            <person name="Lindahl B."/>
            <person name="Martin F."/>
        </authorList>
    </citation>
    <scope>NUCLEOTIDE SEQUENCE</scope>
    <source>
        <strain evidence="2">JB14</strain>
    </source>
</reference>
<accession>A0A6A4GP37</accession>